<evidence type="ECO:0000313" key="19">
    <source>
        <dbReference type="Proteomes" id="UP001332192"/>
    </source>
</evidence>
<dbReference type="InterPro" id="IPR000713">
    <property type="entry name" value="Mur_ligase_N"/>
</dbReference>
<keyword evidence="12 14" id="KW-0961">Cell wall biogenesis/degradation</keyword>
<evidence type="ECO:0000256" key="8">
    <source>
        <dbReference type="ARBA" id="ARBA00022840"/>
    </source>
</evidence>
<accession>A0ABZ1C1D5</accession>
<evidence type="ECO:0000259" key="17">
    <source>
        <dbReference type="Pfam" id="PF08245"/>
    </source>
</evidence>
<dbReference type="InterPro" id="IPR004101">
    <property type="entry name" value="Mur_ligase_C"/>
</dbReference>
<evidence type="ECO:0000313" key="18">
    <source>
        <dbReference type="EMBL" id="WRP18601.1"/>
    </source>
</evidence>
<dbReference type="InterPro" id="IPR036565">
    <property type="entry name" value="Mur-like_cat_sf"/>
</dbReference>
<keyword evidence="7 14" id="KW-0547">Nucleotide-binding</keyword>
<dbReference type="InterPro" id="IPR036615">
    <property type="entry name" value="Mur_ligase_C_dom_sf"/>
</dbReference>
<name>A0ABZ1C1D5_9FIRM</name>
<feature type="binding site" evidence="14">
    <location>
        <begin position="109"/>
        <end position="115"/>
    </location>
    <ligand>
        <name>ATP</name>
        <dbReference type="ChEBI" id="CHEBI:30616"/>
    </ligand>
</feature>
<dbReference type="Gene3D" id="3.40.50.720">
    <property type="entry name" value="NAD(P)-binding Rossmann-like Domain"/>
    <property type="match status" value="1"/>
</dbReference>
<keyword evidence="10 14" id="KW-0573">Peptidoglycan synthesis</keyword>
<reference evidence="18 19" key="1">
    <citation type="journal article" date="2024" name="Front. Microbiol.">
        <title>Novel thermophilic genera Geochorda gen. nov. and Carboxydochorda gen. nov. from the deep terrestrial subsurface reveal the ecophysiological diversity in the class Limnochordia.</title>
        <authorList>
            <person name="Karnachuk O.V."/>
            <person name="Lukina A.P."/>
            <person name="Avakyan M.R."/>
            <person name="Kadnikov V.V."/>
            <person name="Begmatov S."/>
            <person name="Beletsky A.V."/>
            <person name="Vlasova K.G."/>
            <person name="Novikov A.A."/>
            <person name="Shcherbakova V.A."/>
            <person name="Mardanov A.V."/>
            <person name="Ravin N.V."/>
        </authorList>
    </citation>
    <scope>NUCLEOTIDE SEQUENCE [LARGE SCALE GENOMIC DNA]</scope>
    <source>
        <strain evidence="18 19">L945</strain>
    </source>
</reference>
<sequence>MTRHYHLMGIGGTGMSTLAELLKAEGETVSGCDARRSETTERLRATGIAVAEGHDPAHLSGVDVLVVSSAIPGRHPERLEAERRGIAVQHRAEALAGLVNARHLVAVAGAHGKTTLTGLLVHVLASAGLDPLGAIGFAMPGSPSGARWGRGEWAVVEADESDRSFLHFEPTIGVVTNVEPDHLENYHGRFQDLIAAYRAFLDRVRPEGTWVLGTDNAILRETAATAPEARRLVTFALHARADWQASDIHLEARTARFVALYRGKPVAEVQLSIPGRHNVCNALAALAVARLAGIDAPRAASSMAGFSGARRRFEVLADTAGVMVVDDYAHHPTEIAATLAAAKEGYGRRVVAVFQPHRYHRTASLMDDLAAAFDGADTVILTEIYAPTPEEVIPGVGGRALFDRLLDRPAWRDRTEHAFFCPTLDEAYRCALSQAEPGTLILVMGAGNVTSLAHRLAERVKARAN</sequence>
<dbReference type="InterPro" id="IPR005758">
    <property type="entry name" value="UDP-N-AcMur_Ala_ligase_MurC"/>
</dbReference>
<keyword evidence="19" id="KW-1185">Reference proteome</keyword>
<evidence type="ECO:0000256" key="4">
    <source>
        <dbReference type="ARBA" id="ARBA00022490"/>
    </source>
</evidence>
<dbReference type="InterPro" id="IPR050061">
    <property type="entry name" value="MurCDEF_pg_biosynth"/>
</dbReference>
<keyword evidence="9 14" id="KW-0133">Cell shape</keyword>
<evidence type="ECO:0000256" key="11">
    <source>
        <dbReference type="ARBA" id="ARBA00023306"/>
    </source>
</evidence>
<evidence type="ECO:0000259" key="15">
    <source>
        <dbReference type="Pfam" id="PF01225"/>
    </source>
</evidence>
<comment type="function">
    <text evidence="14">Cell wall formation.</text>
</comment>
<dbReference type="InterPro" id="IPR013221">
    <property type="entry name" value="Mur_ligase_cen"/>
</dbReference>
<feature type="domain" description="Mur ligase C-terminal" evidence="16">
    <location>
        <begin position="311"/>
        <end position="447"/>
    </location>
</feature>
<dbReference type="Proteomes" id="UP001332192">
    <property type="component" value="Chromosome"/>
</dbReference>
<feature type="domain" description="Mur ligase central" evidence="17">
    <location>
        <begin position="107"/>
        <end position="289"/>
    </location>
</feature>
<dbReference type="PANTHER" id="PTHR43445:SF3">
    <property type="entry name" value="UDP-N-ACETYLMURAMATE--L-ALANINE LIGASE"/>
    <property type="match status" value="1"/>
</dbReference>
<comment type="pathway">
    <text evidence="2 14">Cell wall biogenesis; peptidoglycan biosynthesis.</text>
</comment>
<dbReference type="EMBL" id="CP141615">
    <property type="protein sequence ID" value="WRP18601.1"/>
    <property type="molecule type" value="Genomic_DNA"/>
</dbReference>
<evidence type="ECO:0000256" key="13">
    <source>
        <dbReference type="ARBA" id="ARBA00047833"/>
    </source>
</evidence>
<organism evidence="18 19">
    <name type="scientific">Carboxydichorda subterranea</name>
    <dbReference type="NCBI Taxonomy" id="3109565"/>
    <lineage>
        <taxon>Bacteria</taxon>
        <taxon>Bacillati</taxon>
        <taxon>Bacillota</taxon>
        <taxon>Limnochordia</taxon>
        <taxon>Limnochordales</taxon>
        <taxon>Geochordaceae</taxon>
        <taxon>Carboxydichorda</taxon>
    </lineage>
</organism>
<keyword evidence="11 14" id="KW-0131">Cell cycle</keyword>
<keyword evidence="8 14" id="KW-0067">ATP-binding</keyword>
<dbReference type="Gene3D" id="3.40.1190.10">
    <property type="entry name" value="Mur-like, catalytic domain"/>
    <property type="match status" value="1"/>
</dbReference>
<dbReference type="GO" id="GO:0008763">
    <property type="term" value="F:UDP-N-acetylmuramate-L-alanine ligase activity"/>
    <property type="evidence" value="ECO:0007669"/>
    <property type="project" value="UniProtKB-EC"/>
</dbReference>
<evidence type="ECO:0000256" key="9">
    <source>
        <dbReference type="ARBA" id="ARBA00022960"/>
    </source>
</evidence>
<proteinExistence type="inferred from homology"/>
<comment type="catalytic activity">
    <reaction evidence="13 14">
        <text>UDP-N-acetyl-alpha-D-muramate + L-alanine + ATP = UDP-N-acetyl-alpha-D-muramoyl-L-alanine + ADP + phosphate + H(+)</text>
        <dbReference type="Rhea" id="RHEA:23372"/>
        <dbReference type="ChEBI" id="CHEBI:15378"/>
        <dbReference type="ChEBI" id="CHEBI:30616"/>
        <dbReference type="ChEBI" id="CHEBI:43474"/>
        <dbReference type="ChEBI" id="CHEBI:57972"/>
        <dbReference type="ChEBI" id="CHEBI:70757"/>
        <dbReference type="ChEBI" id="CHEBI:83898"/>
        <dbReference type="ChEBI" id="CHEBI:456216"/>
        <dbReference type="EC" id="6.3.2.8"/>
    </reaction>
</comment>
<dbReference type="PANTHER" id="PTHR43445">
    <property type="entry name" value="UDP-N-ACETYLMURAMATE--L-ALANINE LIGASE-RELATED"/>
    <property type="match status" value="1"/>
</dbReference>
<evidence type="ECO:0000256" key="7">
    <source>
        <dbReference type="ARBA" id="ARBA00022741"/>
    </source>
</evidence>
<dbReference type="EC" id="6.3.2.8" evidence="3 14"/>
<dbReference type="HAMAP" id="MF_00046">
    <property type="entry name" value="MurC"/>
    <property type="match status" value="1"/>
</dbReference>
<evidence type="ECO:0000256" key="14">
    <source>
        <dbReference type="HAMAP-Rule" id="MF_00046"/>
    </source>
</evidence>
<evidence type="ECO:0000256" key="10">
    <source>
        <dbReference type="ARBA" id="ARBA00022984"/>
    </source>
</evidence>
<dbReference type="Gene3D" id="3.90.190.20">
    <property type="entry name" value="Mur ligase, C-terminal domain"/>
    <property type="match status" value="1"/>
</dbReference>
<evidence type="ECO:0000256" key="1">
    <source>
        <dbReference type="ARBA" id="ARBA00004496"/>
    </source>
</evidence>
<dbReference type="SUPFAM" id="SSF53623">
    <property type="entry name" value="MurD-like peptide ligases, catalytic domain"/>
    <property type="match status" value="1"/>
</dbReference>
<evidence type="ECO:0000256" key="3">
    <source>
        <dbReference type="ARBA" id="ARBA00012211"/>
    </source>
</evidence>
<feature type="domain" description="Mur ligase N-terminal catalytic" evidence="15">
    <location>
        <begin position="4"/>
        <end position="102"/>
    </location>
</feature>
<evidence type="ECO:0000259" key="16">
    <source>
        <dbReference type="Pfam" id="PF02875"/>
    </source>
</evidence>
<evidence type="ECO:0000256" key="5">
    <source>
        <dbReference type="ARBA" id="ARBA00022598"/>
    </source>
</evidence>
<dbReference type="Pfam" id="PF08245">
    <property type="entry name" value="Mur_ligase_M"/>
    <property type="match status" value="1"/>
</dbReference>
<protein>
    <recommendedName>
        <fullName evidence="3 14">UDP-N-acetylmuramate--L-alanine ligase</fullName>
        <ecNumber evidence="3 14">6.3.2.8</ecNumber>
    </recommendedName>
    <alternativeName>
        <fullName evidence="14">UDP-N-acetylmuramoyl-L-alanine synthetase</fullName>
    </alternativeName>
</protein>
<evidence type="ECO:0000256" key="6">
    <source>
        <dbReference type="ARBA" id="ARBA00022618"/>
    </source>
</evidence>
<evidence type="ECO:0000256" key="2">
    <source>
        <dbReference type="ARBA" id="ARBA00004752"/>
    </source>
</evidence>
<comment type="similarity">
    <text evidence="14">Belongs to the MurCDEF family.</text>
</comment>
<keyword evidence="4 14" id="KW-0963">Cytoplasm</keyword>
<dbReference type="SUPFAM" id="SSF51984">
    <property type="entry name" value="MurCD N-terminal domain"/>
    <property type="match status" value="1"/>
</dbReference>
<comment type="subcellular location">
    <subcellularLocation>
        <location evidence="1 14">Cytoplasm</location>
    </subcellularLocation>
</comment>
<gene>
    <name evidence="14 18" type="primary">murC</name>
    <name evidence="18" type="ORF">U7230_06260</name>
</gene>
<dbReference type="NCBIfam" id="TIGR01082">
    <property type="entry name" value="murC"/>
    <property type="match status" value="1"/>
</dbReference>
<dbReference type="Pfam" id="PF01225">
    <property type="entry name" value="Mur_ligase"/>
    <property type="match status" value="1"/>
</dbReference>
<dbReference type="SUPFAM" id="SSF53244">
    <property type="entry name" value="MurD-like peptide ligases, peptide-binding domain"/>
    <property type="match status" value="1"/>
</dbReference>
<dbReference type="Pfam" id="PF02875">
    <property type="entry name" value="Mur_ligase_C"/>
    <property type="match status" value="1"/>
</dbReference>
<evidence type="ECO:0000256" key="12">
    <source>
        <dbReference type="ARBA" id="ARBA00023316"/>
    </source>
</evidence>
<keyword evidence="5 14" id="KW-0436">Ligase</keyword>
<dbReference type="RefSeq" id="WP_324717874.1">
    <property type="nucleotide sequence ID" value="NZ_CP141615.1"/>
</dbReference>
<keyword evidence="6 14" id="KW-0132">Cell division</keyword>